<dbReference type="InterPro" id="IPR050540">
    <property type="entry name" value="F-actin_Monoox_Mical"/>
</dbReference>
<comment type="subcellular location">
    <subcellularLocation>
        <location evidence="1">Endosome</location>
    </subcellularLocation>
</comment>
<feature type="compositionally biased region" description="Low complexity" evidence="5">
    <location>
        <begin position="2306"/>
        <end position="2327"/>
    </location>
</feature>
<gene>
    <name evidence="9" type="ORF">GDO78_003663</name>
</gene>
<dbReference type="PANTHER" id="PTHR23167:SF42">
    <property type="entry name" value="EH DOMAIN-BINDING PROTEIN 1-LIKE PROTEIN 1"/>
    <property type="match status" value="1"/>
</dbReference>
<feature type="compositionally biased region" description="Basic and acidic residues" evidence="5">
    <location>
        <begin position="2100"/>
        <end position="2109"/>
    </location>
</feature>
<keyword evidence="2" id="KW-0597">Phosphoprotein</keyword>
<evidence type="ECO:0000256" key="2">
    <source>
        <dbReference type="ARBA" id="ARBA00022553"/>
    </source>
</evidence>
<feature type="compositionally biased region" description="Polar residues" evidence="5">
    <location>
        <begin position="1615"/>
        <end position="1631"/>
    </location>
</feature>
<name>A0A8J6EUF2_ELECQ</name>
<sequence length="2499" mass="282924">MTSVWKRLQRTGKRASRFQFVASYQELILECTQKWQPDKIVIVWTRRNRRVCSKAHSWQPGIKDPFRGSVVWAVPENVDITATLYRDPRSDHFEEKEWTFQVEGESRGHKKLLAVAPIDLRKFAAINSAPRELRLTLTPRSVKIVSATLIVSITCTLLREGKATDDDMQSIASLLSLKPSDIADLDDFNEEEEEDKLQSQNRNSLGVAPRGFHKNILYDYLSEPAHGLGTLAEEEDEASLSTKITSSVGDTSRPSLTTPPPIPPFFPRINKKVKSDKSSLLTAKKESIKPLTDDKHSYHNNESEKWLSRRSPESAARMPAPTSEHQRPNEVWKIREATSENKPLLSNKAMEQPESAPRDGYRETRESLYKEVVSQPTVVPQDAAIKQIGHTVIVTGDETEVKIPQIPSIPKRAKSGHISEREQVVSKPTVIVPEVVQFSDKEPTLRDLPEIVTPHRTSFSKDVTFSEKSLYAKKSPGEICDMPKITVKSAEKDVEMTNVQERASQLADNVTVIDSMPISTKANSLIDVQNVYSANLVKRDRAVGLAAQTEPATAGDEDLPRTDSNVNKMSQSVRANTYDKVQDTSDNQRLQEQNEKQRLFAREGIEEISANIQEAEEIKSIMNVGKQYASETTERESKIGDLQETIVQTGQETSNRIEEIVFLENLSETIKENEITVSTPDKVTENIVLVGEMLQDPICIKDTVPEDTFCAVDIKLQDTRVCDIEEITDNNIKDTIVEKIQEDIYSQGRTDNSKFQKEVILLKRVSKNELTQDTSAEQLRTEQPVTIEEETMQDMPVQTYSNDEAQETNEKRQDGAVTTVNIEKEARIKEPTDRNENRVSEPERVENNTTQLVERLYQMTDNDKGIQDMMVTRGDRQNETDSYVTHCINQCIQGEINRDKRNGADKIEDKMHRAVFKTKDIETFAEQAAEKSTTSVVESGVQETQKEKASISKTEYVIVLAQHDMAANAKELEQDGIAIQSEFISEENKVSETETSQENNVGRVTYEQLQDILEENVIEKYQCLDDTLEGGSAQVKEAINQNKVRETHILTNKKPEAETIGAEKENDQLLENISRSKEALNLVSMKEIYLQSLTAGNSINQEDCLNEQIITFPREVERHKETEGQDRLLWTETDRDGIGKAIDLKEIEEVNRRTAKSEITHMGEQVLNQKKKKDSLPWKNSRLDIEAATNEQVNKKNETCSTSMWPKERLEEGSAESKAVADQEDLNTYLLIDGSLNMEEVYLGTTKTDEIDIVKQVLDQEKDACHCTNSKLDIEESKMDQKADVHNTRIWAIEKLEEEADRSKDAPNQVDRNTCLLIDGNLNIEEVYLETTKIGKRDLSKQVLDQEKELCPWINSRLDVKEAANEEPMNQKDDVHNTSIWTIERLEEEADGLKDVDDDFNTCLLIDGSLNMKEVYVGKTKIEKKDMVEQQLEQEKKKDVRQEVEAATNEKHIDKRYEVYNTGIQTIEKLEEEAKGVVDQDLQTYLLIGGSLNIEPAKTENPESQDDEAEETWFWASEELPKETANSDVAMDGNYRAENKSKEDVFVRNNLHELLCLTGESDKVINKNRDGQKLEQQEKKEESVEVRDRTDDHVSEVEEAGKLQDGENRKEQHTQLENAQHPTENRINNTETGEKVIYSVLDSSKELKKVEEKENVEGSTKANENVIQTAELSISIKKGGIVVETVSGEGKREEWTTMCYLDEVPLLTTQEFTKAKNKISVPKISHEDDAQTSLLGLSKIESDIKESEKKEKLEESTDVSEERTFKEPILQKTLKELLSQEAEHLRIENVMAISAIPDDFIHVDKPYNTTTMQGNDFPQEIILGHKHSDPGNQDIENVLETVVEQNSELSRKDIESLSQEFHPSFTPSETWQIYSLGDSSLGAEKKKADMLSECTFSVYPSQTLGEQRSKEKKRLSTGQVGEEAPSTDSLLYWCQEITSGYRGVRVNNFTTSWRNGLAFCAILHHFHPESINYDTLDPLNVKENNKKAYDGFAALGIPPLLSPSDMLLRSVPDKLIILTYICQIRSHFLSNKNLDNLPASSQIAAPPKTTIDVEKSDTVSELHEELNATSQQQNATSVEKSIESFTSEECIGPRSSTNEKYLHNVDSKKQKFSSAVSDGHQEKKPFPECEAEEKQPSLGHKNKKRATNESSCPDASSEKQDVSPVESLPKYSTEENQTIGFQPEIQHTKEATPKIQDIVNTEEKKKANTVAKGQNNSGVVAPPRIKKRLSVNGNLLEMNQDEGESSASGLVAPPRRGGGLGHLRDADLVKKRRSFIRSQSLSQDEEPDLTGKSHETSSRPSSQIISETYPSTSTSSSSTAVPTPETPVTEEDTVVLKDTSQYVTSELATLEHQQEEIDSRAAIVEKDLRLLMENGNDKEAEEVLIQEWFTLVNQKNALIRRQDELQLMAEEQDLERRFELLSRDLRALLCTEESLKSEAQKRREKLLLDELVCLVDQRDGLVRDLHIKERKAVEEDELIERSLEQRRRKLSKKDKCQIS</sequence>
<evidence type="ECO:0000313" key="10">
    <source>
        <dbReference type="Proteomes" id="UP000770717"/>
    </source>
</evidence>
<organism evidence="9 10">
    <name type="scientific">Eleutherodactylus coqui</name>
    <name type="common">Puerto Rican coqui</name>
    <dbReference type="NCBI Taxonomy" id="57060"/>
    <lineage>
        <taxon>Eukaryota</taxon>
        <taxon>Metazoa</taxon>
        <taxon>Chordata</taxon>
        <taxon>Craniata</taxon>
        <taxon>Vertebrata</taxon>
        <taxon>Euteleostomi</taxon>
        <taxon>Amphibia</taxon>
        <taxon>Batrachia</taxon>
        <taxon>Anura</taxon>
        <taxon>Neobatrachia</taxon>
        <taxon>Hyloidea</taxon>
        <taxon>Eleutherodactylidae</taxon>
        <taxon>Eleutherodactylinae</taxon>
        <taxon>Eleutherodactylus</taxon>
        <taxon>Eleutherodactylus</taxon>
    </lineage>
</organism>
<feature type="region of interest" description="Disordered" evidence="5">
    <location>
        <begin position="1567"/>
        <end position="1632"/>
    </location>
</feature>
<dbReference type="InterPro" id="IPR022735">
    <property type="entry name" value="bMERB_dom"/>
</dbReference>
<feature type="region of interest" description="Disordered" evidence="5">
    <location>
        <begin position="2064"/>
        <end position="2331"/>
    </location>
</feature>
<keyword evidence="3" id="KW-0967">Endosome</keyword>
<comment type="caution">
    <text evidence="9">The sequence shown here is derived from an EMBL/GenBank/DDBJ whole genome shotgun (WGS) entry which is preliminary data.</text>
</comment>
<feature type="region of interest" description="Disordered" evidence="5">
    <location>
        <begin position="244"/>
        <end position="361"/>
    </location>
</feature>
<dbReference type="Pfam" id="PF12130">
    <property type="entry name" value="bMERB_dom"/>
    <property type="match status" value="1"/>
</dbReference>
<dbReference type="GO" id="GO:0005768">
    <property type="term" value="C:endosome"/>
    <property type="evidence" value="ECO:0007669"/>
    <property type="project" value="UniProtKB-SubCell"/>
</dbReference>
<reference evidence="9" key="1">
    <citation type="thesis" date="2020" institute="ProQuest LLC" country="789 East Eisenhower Parkway, Ann Arbor, MI, USA">
        <title>Comparative Genomics and Chromosome Evolution.</title>
        <authorList>
            <person name="Mudd A.B."/>
        </authorList>
    </citation>
    <scope>NUCLEOTIDE SEQUENCE</scope>
    <source>
        <strain evidence="9">HN-11 Male</strain>
        <tissue evidence="9">Kidney and liver</tissue>
    </source>
</reference>
<dbReference type="PROSITE" id="PS51840">
    <property type="entry name" value="C2_NT"/>
    <property type="match status" value="1"/>
</dbReference>
<dbReference type="PANTHER" id="PTHR23167">
    <property type="entry name" value="CALPONIN HOMOLOGY DOMAIN-CONTAINING PROTEIN DDB_G0272472-RELATED"/>
    <property type="match status" value="1"/>
</dbReference>
<evidence type="ECO:0000256" key="3">
    <source>
        <dbReference type="ARBA" id="ARBA00022753"/>
    </source>
</evidence>
<feature type="compositionally biased region" description="Basic and acidic residues" evidence="5">
    <location>
        <begin position="273"/>
        <end position="312"/>
    </location>
</feature>
<evidence type="ECO:0008006" key="11">
    <source>
        <dbReference type="Google" id="ProtNLM"/>
    </source>
</evidence>
<dbReference type="InterPro" id="IPR036872">
    <property type="entry name" value="CH_dom_sf"/>
</dbReference>
<dbReference type="OrthoDB" id="5972258at2759"/>
<feature type="compositionally biased region" description="Polar residues" evidence="5">
    <location>
        <begin position="2067"/>
        <end position="2087"/>
    </location>
</feature>
<dbReference type="InterPro" id="IPR001715">
    <property type="entry name" value="CH_dom"/>
</dbReference>
<keyword evidence="4" id="KW-0175">Coiled coil</keyword>
<evidence type="ECO:0000256" key="1">
    <source>
        <dbReference type="ARBA" id="ARBA00004177"/>
    </source>
</evidence>
<dbReference type="PROSITE" id="PS50021">
    <property type="entry name" value="CH"/>
    <property type="match status" value="1"/>
</dbReference>
<evidence type="ECO:0000259" key="6">
    <source>
        <dbReference type="PROSITE" id="PS50021"/>
    </source>
</evidence>
<evidence type="ECO:0000313" key="9">
    <source>
        <dbReference type="EMBL" id="KAG9475348.1"/>
    </source>
</evidence>
<dbReference type="EMBL" id="WNTK01000012">
    <property type="protein sequence ID" value="KAG9475348.1"/>
    <property type="molecule type" value="Genomic_DNA"/>
</dbReference>
<evidence type="ECO:0000256" key="4">
    <source>
        <dbReference type="ARBA" id="ARBA00023054"/>
    </source>
</evidence>
<dbReference type="SMART" id="SM00033">
    <property type="entry name" value="CH"/>
    <property type="match status" value="1"/>
</dbReference>
<feature type="compositionally biased region" description="Basic and acidic residues" evidence="5">
    <location>
        <begin position="324"/>
        <end position="339"/>
    </location>
</feature>
<feature type="compositionally biased region" description="Basic and acidic residues" evidence="5">
    <location>
        <begin position="2119"/>
        <end position="2135"/>
    </location>
</feature>
<keyword evidence="10" id="KW-1185">Reference proteome</keyword>
<feature type="region of interest" description="Disordered" evidence="5">
    <location>
        <begin position="1194"/>
        <end position="1219"/>
    </location>
</feature>
<evidence type="ECO:0000259" key="7">
    <source>
        <dbReference type="PROSITE" id="PS51840"/>
    </source>
</evidence>
<dbReference type="SMART" id="SM01203">
    <property type="entry name" value="DUF3585"/>
    <property type="match status" value="1"/>
</dbReference>
<dbReference type="Pfam" id="PF10358">
    <property type="entry name" value="NT-C2"/>
    <property type="match status" value="1"/>
</dbReference>
<dbReference type="Proteomes" id="UP000770717">
    <property type="component" value="Unassembled WGS sequence"/>
</dbReference>
<dbReference type="PROSITE" id="PS51848">
    <property type="entry name" value="BMERB"/>
    <property type="match status" value="1"/>
</dbReference>
<dbReference type="Gene3D" id="1.10.418.10">
    <property type="entry name" value="Calponin-like domain"/>
    <property type="match status" value="1"/>
</dbReference>
<feature type="compositionally biased region" description="Basic and acidic residues" evidence="5">
    <location>
        <begin position="1567"/>
        <end position="1614"/>
    </location>
</feature>
<protein>
    <recommendedName>
        <fullName evidence="11">EH domain-binding protein 1-like protein 1</fullName>
    </recommendedName>
</protein>
<feature type="compositionally biased region" description="Pro residues" evidence="5">
    <location>
        <begin position="257"/>
        <end position="266"/>
    </location>
</feature>
<feature type="domain" description="Calponin-homology (CH)" evidence="6">
    <location>
        <begin position="1924"/>
        <end position="2029"/>
    </location>
</feature>
<feature type="domain" description="BMERB" evidence="8">
    <location>
        <begin position="2328"/>
        <end position="2481"/>
    </location>
</feature>
<dbReference type="FunFam" id="1.10.418.10:FF:000023">
    <property type="entry name" value="EH domain-binding protein 1 isoform X1"/>
    <property type="match status" value="1"/>
</dbReference>
<dbReference type="SUPFAM" id="SSF47576">
    <property type="entry name" value="Calponin-homology domain, CH-domain"/>
    <property type="match status" value="1"/>
</dbReference>
<evidence type="ECO:0000256" key="5">
    <source>
        <dbReference type="SAM" id="MobiDB-lite"/>
    </source>
</evidence>
<accession>A0A8J6EUF2</accession>
<dbReference type="Pfam" id="PF00307">
    <property type="entry name" value="CH"/>
    <property type="match status" value="1"/>
</dbReference>
<evidence type="ECO:0000259" key="8">
    <source>
        <dbReference type="PROSITE" id="PS51848"/>
    </source>
</evidence>
<feature type="domain" description="C2 NT-type" evidence="7">
    <location>
        <begin position="8"/>
        <end position="157"/>
    </location>
</feature>
<proteinExistence type="predicted"/>
<dbReference type="InterPro" id="IPR019448">
    <property type="entry name" value="NT-C2"/>
</dbReference>